<comment type="caution">
    <text evidence="3">The sequence shown here is derived from an EMBL/GenBank/DDBJ whole genome shotgun (WGS) entry which is preliminary data.</text>
</comment>
<dbReference type="PANTHER" id="PTHR47589:SF4">
    <property type="entry name" value="FATTY-ACID-BINDING PROTEIN 1-LIKE"/>
    <property type="match status" value="1"/>
</dbReference>
<keyword evidence="2" id="KW-0812">Transmembrane</keyword>
<evidence type="ECO:0000313" key="4">
    <source>
        <dbReference type="Proteomes" id="UP000428333"/>
    </source>
</evidence>
<dbReference type="GO" id="GO:0009570">
    <property type="term" value="C:chloroplast stroma"/>
    <property type="evidence" value="ECO:0007669"/>
    <property type="project" value="TreeGrafter"/>
</dbReference>
<feature type="compositionally biased region" description="Basic and acidic residues" evidence="1">
    <location>
        <begin position="152"/>
        <end position="161"/>
    </location>
</feature>
<dbReference type="GO" id="GO:0006631">
    <property type="term" value="P:fatty acid metabolic process"/>
    <property type="evidence" value="ECO:0007669"/>
    <property type="project" value="TreeGrafter"/>
</dbReference>
<keyword evidence="2" id="KW-1133">Transmembrane helix</keyword>
<dbReference type="InterPro" id="IPR044228">
    <property type="entry name" value="FAP1"/>
</dbReference>
<accession>A0A6A4KYB0</accession>
<keyword evidence="2" id="KW-0472">Membrane</keyword>
<feature type="compositionally biased region" description="Basic and acidic residues" evidence="1">
    <location>
        <begin position="175"/>
        <end position="193"/>
    </location>
</feature>
<dbReference type="Proteomes" id="UP000428333">
    <property type="component" value="Linkage Group LG11"/>
</dbReference>
<gene>
    <name evidence="3" type="ORF">C3L33_19059</name>
</gene>
<name>A0A6A4KYB0_9ERIC</name>
<dbReference type="SUPFAM" id="SSF54626">
    <property type="entry name" value="Chalcone isomerase"/>
    <property type="match status" value="1"/>
</dbReference>
<keyword evidence="4" id="KW-1185">Reference proteome</keyword>
<proteinExistence type="predicted"/>
<dbReference type="InterPro" id="IPR016088">
    <property type="entry name" value="Chalcone_isomerase_3-sand"/>
</dbReference>
<protein>
    <recommendedName>
        <fullName evidence="5">Chalcone isomerase domain-containing protein</fullName>
    </recommendedName>
</protein>
<feature type="compositionally biased region" description="Basic and acidic residues" evidence="1">
    <location>
        <begin position="1"/>
        <end position="21"/>
    </location>
</feature>
<evidence type="ECO:0000256" key="2">
    <source>
        <dbReference type="SAM" id="Phobius"/>
    </source>
</evidence>
<dbReference type="InterPro" id="IPR036298">
    <property type="entry name" value="Chalcone_isomerase_sf"/>
</dbReference>
<dbReference type="GO" id="GO:0005504">
    <property type="term" value="F:fatty acid binding"/>
    <property type="evidence" value="ECO:0007669"/>
    <property type="project" value="TreeGrafter"/>
</dbReference>
<feature type="region of interest" description="Disordered" evidence="1">
    <location>
        <begin position="1"/>
        <end position="43"/>
    </location>
</feature>
<organism evidence="3 4">
    <name type="scientific">Rhododendron williamsianum</name>
    <dbReference type="NCBI Taxonomy" id="262921"/>
    <lineage>
        <taxon>Eukaryota</taxon>
        <taxon>Viridiplantae</taxon>
        <taxon>Streptophyta</taxon>
        <taxon>Embryophyta</taxon>
        <taxon>Tracheophyta</taxon>
        <taxon>Spermatophyta</taxon>
        <taxon>Magnoliopsida</taxon>
        <taxon>eudicotyledons</taxon>
        <taxon>Gunneridae</taxon>
        <taxon>Pentapetalae</taxon>
        <taxon>asterids</taxon>
        <taxon>Ericales</taxon>
        <taxon>Ericaceae</taxon>
        <taxon>Ericoideae</taxon>
        <taxon>Rhodoreae</taxon>
        <taxon>Rhododendron</taxon>
    </lineage>
</organism>
<sequence length="354" mass="39743">MERNLMKSQKNETIEEEEKKNSGKQPMDDDPPEGEEKKEEKVQLEIEPKTGVSFPVKLDDGKQLNAVGLRKKSLLGIGLKIYSFVFIYPSVTSVYFLIFVPKHNSHHQIMPTSTMDDVISKAEMIEIEPTTGVAIKAETPREEKGFNATGEKSAEEPKIETAEEEEMRNSGKQPIDGDHVPKEEEKKEEKVHFETEPKTGVTFPVKLDDGKQLNAVGLYADNARLKEILESKFGKAPTKPTEEMYQLVIDSDVGMRVRLVIVFSNLTMSRVRKNFDEGLGASIKKLTGGKNDELAKKVMGEASDDIKLTSVMGEVVSKVESELLCRAYINMYLGDDPFDKEAKERFGMSLITLF</sequence>
<dbReference type="GO" id="GO:0016872">
    <property type="term" value="F:intramolecular lyase activity"/>
    <property type="evidence" value="ECO:0007669"/>
    <property type="project" value="InterPro"/>
</dbReference>
<dbReference type="OrthoDB" id="18193at2759"/>
<evidence type="ECO:0000256" key="1">
    <source>
        <dbReference type="SAM" id="MobiDB-lite"/>
    </source>
</evidence>
<evidence type="ECO:0008006" key="5">
    <source>
        <dbReference type="Google" id="ProtNLM"/>
    </source>
</evidence>
<dbReference type="PANTHER" id="PTHR47589">
    <property type="entry name" value="FATTY-ACID-BINDING PROTEIN 1"/>
    <property type="match status" value="1"/>
</dbReference>
<dbReference type="AlphaFoldDB" id="A0A6A4KYB0"/>
<evidence type="ECO:0000313" key="3">
    <source>
        <dbReference type="EMBL" id="KAE9449044.1"/>
    </source>
</evidence>
<dbReference type="Gene3D" id="3.50.70.10">
    <property type="match status" value="2"/>
</dbReference>
<feature type="transmembrane region" description="Helical" evidence="2">
    <location>
        <begin position="79"/>
        <end position="100"/>
    </location>
</feature>
<feature type="region of interest" description="Disordered" evidence="1">
    <location>
        <begin position="142"/>
        <end position="193"/>
    </location>
</feature>
<feature type="non-terminal residue" evidence="3">
    <location>
        <position position="1"/>
    </location>
</feature>
<feature type="compositionally biased region" description="Basic and acidic residues" evidence="1">
    <location>
        <begin position="34"/>
        <end position="43"/>
    </location>
</feature>
<dbReference type="EMBL" id="QEFC01003196">
    <property type="protein sequence ID" value="KAE9449044.1"/>
    <property type="molecule type" value="Genomic_DNA"/>
</dbReference>
<reference evidence="3 4" key="1">
    <citation type="journal article" date="2019" name="Genome Biol. Evol.">
        <title>The Rhododendron genome and chromosomal organization provide insight into shared whole-genome duplications across the heath family (Ericaceae).</title>
        <authorList>
            <person name="Soza V.L."/>
            <person name="Lindsley D."/>
            <person name="Waalkes A."/>
            <person name="Ramage E."/>
            <person name="Patwardhan R.P."/>
            <person name="Burton J.N."/>
            <person name="Adey A."/>
            <person name="Kumar A."/>
            <person name="Qiu R."/>
            <person name="Shendure J."/>
            <person name="Hall B."/>
        </authorList>
    </citation>
    <scope>NUCLEOTIDE SEQUENCE [LARGE SCALE GENOMIC DNA]</scope>
    <source>
        <strain evidence="3">RSF 1966-606</strain>
    </source>
</reference>